<dbReference type="Proteomes" id="UP000295129">
    <property type="component" value="Unassembled WGS sequence"/>
</dbReference>
<proteinExistence type="predicted"/>
<sequence length="105" mass="11051">MGVNVHIEDTGERYDCVPGESLLKAMLRLGRRGIPSGCHGGGCGVCKVEITRGAVTTGAMSRAHVSADEEARGCLLACKAYPLSDVSLRVLGRMHKNVCRPAAKA</sequence>
<dbReference type="GO" id="GO:0051537">
    <property type="term" value="F:2 iron, 2 sulfur cluster binding"/>
    <property type="evidence" value="ECO:0007669"/>
    <property type="project" value="InterPro"/>
</dbReference>
<dbReference type="EMBL" id="SNVV01000008">
    <property type="protein sequence ID" value="TDN50811.1"/>
    <property type="molecule type" value="Genomic_DNA"/>
</dbReference>
<keyword evidence="3" id="KW-1185">Reference proteome</keyword>
<name>A0A4R6DZK4_9RHOO</name>
<dbReference type="SUPFAM" id="SSF54292">
    <property type="entry name" value="2Fe-2S ferredoxin-like"/>
    <property type="match status" value="1"/>
</dbReference>
<dbReference type="PROSITE" id="PS51085">
    <property type="entry name" value="2FE2S_FER_2"/>
    <property type="match status" value="1"/>
</dbReference>
<feature type="domain" description="2Fe-2S ferredoxin-type" evidence="1">
    <location>
        <begin position="1"/>
        <end position="94"/>
    </location>
</feature>
<dbReference type="InterPro" id="IPR006058">
    <property type="entry name" value="2Fe2S_fd_BS"/>
</dbReference>
<dbReference type="OrthoDB" id="9806195at2"/>
<dbReference type="InterPro" id="IPR001041">
    <property type="entry name" value="2Fe-2S_ferredoxin-type"/>
</dbReference>
<dbReference type="PROSITE" id="PS00197">
    <property type="entry name" value="2FE2S_FER_1"/>
    <property type="match status" value="1"/>
</dbReference>
<dbReference type="InterPro" id="IPR036010">
    <property type="entry name" value="2Fe-2S_ferredoxin-like_sf"/>
</dbReference>
<dbReference type="Gene3D" id="3.10.20.30">
    <property type="match status" value="1"/>
</dbReference>
<organism evidence="2 3">
    <name type="scientific">Azoarcus indigens</name>
    <dbReference type="NCBI Taxonomy" id="29545"/>
    <lineage>
        <taxon>Bacteria</taxon>
        <taxon>Pseudomonadati</taxon>
        <taxon>Pseudomonadota</taxon>
        <taxon>Betaproteobacteria</taxon>
        <taxon>Rhodocyclales</taxon>
        <taxon>Zoogloeaceae</taxon>
        <taxon>Azoarcus</taxon>
    </lineage>
</organism>
<dbReference type="CDD" id="cd00207">
    <property type="entry name" value="fer2"/>
    <property type="match status" value="1"/>
</dbReference>
<dbReference type="InterPro" id="IPR012675">
    <property type="entry name" value="Beta-grasp_dom_sf"/>
</dbReference>
<dbReference type="AlphaFoldDB" id="A0A4R6DZK4"/>
<reference evidence="2 3" key="1">
    <citation type="submission" date="2019-03" db="EMBL/GenBank/DDBJ databases">
        <title>Genomic Encyclopedia of Type Strains, Phase IV (KMG-IV): sequencing the most valuable type-strain genomes for metagenomic binning, comparative biology and taxonomic classification.</title>
        <authorList>
            <person name="Goeker M."/>
        </authorList>
    </citation>
    <scope>NUCLEOTIDE SEQUENCE [LARGE SCALE GENOMIC DNA]</scope>
    <source>
        <strain evidence="2 3">DSM 12121</strain>
    </source>
</reference>
<dbReference type="Pfam" id="PF00111">
    <property type="entry name" value="Fer2"/>
    <property type="match status" value="1"/>
</dbReference>
<gene>
    <name evidence="2" type="ORF">C7389_10854</name>
</gene>
<accession>A0A4R6DZK4</accession>
<evidence type="ECO:0000259" key="1">
    <source>
        <dbReference type="PROSITE" id="PS51085"/>
    </source>
</evidence>
<evidence type="ECO:0000313" key="3">
    <source>
        <dbReference type="Proteomes" id="UP000295129"/>
    </source>
</evidence>
<comment type="caution">
    <text evidence="2">The sequence shown here is derived from an EMBL/GenBank/DDBJ whole genome shotgun (WGS) entry which is preliminary data.</text>
</comment>
<evidence type="ECO:0000313" key="2">
    <source>
        <dbReference type="EMBL" id="TDN50811.1"/>
    </source>
</evidence>
<dbReference type="RefSeq" id="WP_133591203.1">
    <property type="nucleotide sequence ID" value="NZ_SNVV01000008.1"/>
</dbReference>
<protein>
    <submittedName>
        <fullName evidence="2">2Fe-2S iron-sulfur cluster protein</fullName>
    </submittedName>
</protein>